<dbReference type="AlphaFoldDB" id="X0RY99"/>
<gene>
    <name evidence="1" type="ORF">S01H1_12523</name>
</gene>
<proteinExistence type="predicted"/>
<evidence type="ECO:0000313" key="1">
    <source>
        <dbReference type="EMBL" id="GAF68712.1"/>
    </source>
</evidence>
<sequence length="93" mass="10265">MRTSIAFIFAVCLIAASGDSRAEETKNHNPIDGNVLFGRHDPSKYMPPAQYAHGGAGTVHYMELTPREKFTTQFLFVHRGILDPKSGIGEHAH</sequence>
<organism evidence="1">
    <name type="scientific">marine sediment metagenome</name>
    <dbReference type="NCBI Taxonomy" id="412755"/>
    <lineage>
        <taxon>unclassified sequences</taxon>
        <taxon>metagenomes</taxon>
        <taxon>ecological metagenomes</taxon>
    </lineage>
</organism>
<dbReference type="EMBL" id="BARS01006435">
    <property type="protein sequence ID" value="GAF68712.1"/>
    <property type="molecule type" value="Genomic_DNA"/>
</dbReference>
<feature type="non-terminal residue" evidence="1">
    <location>
        <position position="93"/>
    </location>
</feature>
<comment type="caution">
    <text evidence="1">The sequence shown here is derived from an EMBL/GenBank/DDBJ whole genome shotgun (WGS) entry which is preliminary data.</text>
</comment>
<protein>
    <submittedName>
        <fullName evidence="1">Uncharacterized protein</fullName>
    </submittedName>
</protein>
<name>X0RY99_9ZZZZ</name>
<reference evidence="1" key="1">
    <citation type="journal article" date="2014" name="Front. Microbiol.">
        <title>High frequency of phylogenetically diverse reductive dehalogenase-homologous genes in deep subseafloor sedimentary metagenomes.</title>
        <authorList>
            <person name="Kawai M."/>
            <person name="Futagami T."/>
            <person name="Toyoda A."/>
            <person name="Takaki Y."/>
            <person name="Nishi S."/>
            <person name="Hori S."/>
            <person name="Arai W."/>
            <person name="Tsubouchi T."/>
            <person name="Morono Y."/>
            <person name="Uchiyama I."/>
            <person name="Ito T."/>
            <person name="Fujiyama A."/>
            <person name="Inagaki F."/>
            <person name="Takami H."/>
        </authorList>
    </citation>
    <scope>NUCLEOTIDE SEQUENCE</scope>
    <source>
        <strain evidence="1">Expedition CK06-06</strain>
    </source>
</reference>
<accession>X0RY99</accession>